<evidence type="ECO:0000313" key="2">
    <source>
        <dbReference type="EMBL" id="TQD85208.1"/>
    </source>
</evidence>
<feature type="compositionally biased region" description="Low complexity" evidence="1">
    <location>
        <begin position="139"/>
        <end position="154"/>
    </location>
</feature>
<dbReference type="EMBL" id="VIEB01000608">
    <property type="protein sequence ID" value="TQD85208.1"/>
    <property type="molecule type" value="Genomic_DNA"/>
</dbReference>
<reference evidence="2 3" key="1">
    <citation type="journal article" date="2019" name="G3 (Bethesda)">
        <title>Sequencing of a Wild Apple (Malus baccata) Genome Unravels the Differences Between Cultivated and Wild Apple Species Regarding Disease Resistance and Cold Tolerance.</title>
        <authorList>
            <person name="Chen X."/>
        </authorList>
    </citation>
    <scope>NUCLEOTIDE SEQUENCE [LARGE SCALE GENOMIC DNA]</scope>
    <source>
        <strain evidence="3">cv. Shandingzi</strain>
        <tissue evidence="2">Leaves</tissue>
    </source>
</reference>
<feature type="region of interest" description="Disordered" evidence="1">
    <location>
        <begin position="133"/>
        <end position="154"/>
    </location>
</feature>
<keyword evidence="3" id="KW-1185">Reference proteome</keyword>
<accession>A0A540LFE9</accession>
<protein>
    <submittedName>
        <fullName evidence="2">Uncharacterized protein</fullName>
    </submittedName>
</protein>
<comment type="caution">
    <text evidence="2">The sequence shown here is derived from an EMBL/GenBank/DDBJ whole genome shotgun (WGS) entry which is preliminary data.</text>
</comment>
<sequence>MIISLFYGKVWLLPGFSAHQIIVHPHQGARQLDAHKPHIKAESSDQTLIFLLVTSVRGQAPSSAPHNRDHYTSFKQLKQVHAQMLRTGLLSDPYSANKLLTVKIPLQTLLQGSSWFGRVAPFLTLRLYKAEPPSSKLKPCSFAASSPPSAPPTSSQIMLQHLLFLSLRHGASLSSNRPSEL</sequence>
<organism evidence="2 3">
    <name type="scientific">Malus baccata</name>
    <name type="common">Siberian crab apple</name>
    <name type="synonym">Pyrus baccata</name>
    <dbReference type="NCBI Taxonomy" id="106549"/>
    <lineage>
        <taxon>Eukaryota</taxon>
        <taxon>Viridiplantae</taxon>
        <taxon>Streptophyta</taxon>
        <taxon>Embryophyta</taxon>
        <taxon>Tracheophyta</taxon>
        <taxon>Spermatophyta</taxon>
        <taxon>Magnoliopsida</taxon>
        <taxon>eudicotyledons</taxon>
        <taxon>Gunneridae</taxon>
        <taxon>Pentapetalae</taxon>
        <taxon>rosids</taxon>
        <taxon>fabids</taxon>
        <taxon>Rosales</taxon>
        <taxon>Rosaceae</taxon>
        <taxon>Amygdaloideae</taxon>
        <taxon>Maleae</taxon>
        <taxon>Malus</taxon>
    </lineage>
</organism>
<evidence type="ECO:0000313" key="3">
    <source>
        <dbReference type="Proteomes" id="UP000315295"/>
    </source>
</evidence>
<evidence type="ECO:0000256" key="1">
    <source>
        <dbReference type="SAM" id="MobiDB-lite"/>
    </source>
</evidence>
<dbReference type="AlphaFoldDB" id="A0A540LFE9"/>
<proteinExistence type="predicted"/>
<dbReference type="Proteomes" id="UP000315295">
    <property type="component" value="Unassembled WGS sequence"/>
</dbReference>
<name>A0A540LFE9_MALBA</name>
<gene>
    <name evidence="2" type="ORF">C1H46_029226</name>
</gene>